<name>A0A2G8SDN7_9APHY</name>
<accession>A0A2G8SDN7</accession>
<evidence type="ECO:0000313" key="2">
    <source>
        <dbReference type="EMBL" id="PIL31869.1"/>
    </source>
</evidence>
<dbReference type="Pfam" id="PF00268">
    <property type="entry name" value="Ribonuc_red_sm"/>
    <property type="match status" value="1"/>
</dbReference>
<dbReference type="GO" id="GO:0009263">
    <property type="term" value="P:deoxyribonucleotide biosynthetic process"/>
    <property type="evidence" value="ECO:0007669"/>
    <property type="project" value="InterPro"/>
</dbReference>
<dbReference type="STRING" id="1077348.A0A2G8SDN7"/>
<proteinExistence type="inferred from homology"/>
<dbReference type="PANTHER" id="PTHR23409">
    <property type="entry name" value="RIBONUCLEOSIDE-DIPHOSPHATE REDUCTASE SMALL CHAIN"/>
    <property type="match status" value="1"/>
</dbReference>
<dbReference type="OrthoDB" id="2727692at2759"/>
<dbReference type="InterPro" id="IPR030475">
    <property type="entry name" value="RNR_small_AS"/>
</dbReference>
<dbReference type="SUPFAM" id="SSF47240">
    <property type="entry name" value="Ferritin-like"/>
    <property type="match status" value="1"/>
</dbReference>
<comment type="similarity">
    <text evidence="1">Belongs to the ribonucleoside diphosphate reductase small chain family.</text>
</comment>
<dbReference type="Gene3D" id="1.10.620.20">
    <property type="entry name" value="Ribonucleotide Reductase, subunit A"/>
    <property type="match status" value="1"/>
</dbReference>
<dbReference type="GO" id="GO:0016491">
    <property type="term" value="F:oxidoreductase activity"/>
    <property type="evidence" value="ECO:0007669"/>
    <property type="project" value="InterPro"/>
</dbReference>
<organism evidence="2 3">
    <name type="scientific">Ganoderma sinense ZZ0214-1</name>
    <dbReference type="NCBI Taxonomy" id="1077348"/>
    <lineage>
        <taxon>Eukaryota</taxon>
        <taxon>Fungi</taxon>
        <taxon>Dikarya</taxon>
        <taxon>Basidiomycota</taxon>
        <taxon>Agaricomycotina</taxon>
        <taxon>Agaricomycetes</taxon>
        <taxon>Polyporales</taxon>
        <taxon>Polyporaceae</taxon>
        <taxon>Ganoderma</taxon>
    </lineage>
</organism>
<dbReference type="InterPro" id="IPR012348">
    <property type="entry name" value="RNR-like"/>
</dbReference>
<dbReference type="AlphaFoldDB" id="A0A2G8SDN7"/>
<dbReference type="CDD" id="cd01049">
    <property type="entry name" value="RNRR2"/>
    <property type="match status" value="1"/>
</dbReference>
<dbReference type="Proteomes" id="UP000230002">
    <property type="component" value="Unassembled WGS sequence"/>
</dbReference>
<dbReference type="PROSITE" id="PS00368">
    <property type="entry name" value="RIBORED_SMALL"/>
    <property type="match status" value="1"/>
</dbReference>
<dbReference type="PANTHER" id="PTHR23409:SF18">
    <property type="entry name" value="RIBONUCLEOSIDE-DIPHOSPHATE REDUCTASE SUBUNIT M2"/>
    <property type="match status" value="1"/>
</dbReference>
<keyword evidence="3" id="KW-1185">Reference proteome</keyword>
<dbReference type="InterPro" id="IPR009078">
    <property type="entry name" value="Ferritin-like_SF"/>
</dbReference>
<comment type="caution">
    <text evidence="2">The sequence shown here is derived from an EMBL/GenBank/DDBJ whole genome shotgun (WGS) entry which is preliminary data.</text>
</comment>
<dbReference type="InterPro" id="IPR033909">
    <property type="entry name" value="RNR_small"/>
</dbReference>
<dbReference type="InterPro" id="IPR000358">
    <property type="entry name" value="RNR_small_fam"/>
</dbReference>
<gene>
    <name evidence="2" type="ORF">GSI_06573</name>
</gene>
<reference evidence="2 3" key="1">
    <citation type="journal article" date="2015" name="Sci. Rep.">
        <title>Chromosome-level genome map provides insights into diverse defense mechanisms in the medicinal fungus Ganoderma sinense.</title>
        <authorList>
            <person name="Zhu Y."/>
            <person name="Xu J."/>
            <person name="Sun C."/>
            <person name="Zhou S."/>
            <person name="Xu H."/>
            <person name="Nelson D.R."/>
            <person name="Qian J."/>
            <person name="Song J."/>
            <person name="Luo H."/>
            <person name="Xiang L."/>
            <person name="Li Y."/>
            <person name="Xu Z."/>
            <person name="Ji A."/>
            <person name="Wang L."/>
            <person name="Lu S."/>
            <person name="Hayward A."/>
            <person name="Sun W."/>
            <person name="Li X."/>
            <person name="Schwartz D.C."/>
            <person name="Wang Y."/>
            <person name="Chen S."/>
        </authorList>
    </citation>
    <scope>NUCLEOTIDE SEQUENCE [LARGE SCALE GENOMIC DNA]</scope>
    <source>
        <strain evidence="2 3">ZZ0214-1</strain>
    </source>
</reference>
<dbReference type="EMBL" id="AYKW01000012">
    <property type="protein sequence ID" value="PIL31869.1"/>
    <property type="molecule type" value="Genomic_DNA"/>
</dbReference>
<protein>
    <submittedName>
        <fullName evidence="2">Uncharacterized protein</fullName>
    </submittedName>
</protein>
<evidence type="ECO:0000256" key="1">
    <source>
        <dbReference type="ARBA" id="ARBA00009303"/>
    </source>
</evidence>
<evidence type="ECO:0000313" key="3">
    <source>
        <dbReference type="Proteomes" id="UP000230002"/>
    </source>
</evidence>
<sequence>MPRLTRIRRLIGVLQQMIDTVRARTVPNAELPRDDDILSVHRQRLHVEWLCDHDINAFRVYARAEMTTTRVVPLSGIPHSLTWGYVNDDPDNLYYGSEPFVFYFPAKVTHIALEDQGGDEHRLELHLEPLALQDIVALDFLAAFANPINTDFPRSVKLTRTLTMDDELAITDSAVAFSDDLVNWSDVLVDDYLLAEVLPALMTPHQDPILRGDDNRFVLFPIRHPVLWQMYKHSQRSYWTTEEIDLSQDLSDWMDKLVDAERELLSVILAFFASSDGIVGENLVQQFSAEVSAPEARCFYGFQIMMENVHAEMYALLLQELIVDPGELARLFGAAATIPTVRAKADWCLKWFDRSTMSFGHRLVAFAIVEGVFFSSSFAAIFWVKSRGMLPGLCHSNELIMRDEGQHVEFACALYGLLNEKLPIGVIHAMLLEAVALEKAFFQSALPKALRGLNAVLMDQYVEYVADFLLWRLCVPLLFGQTNPFPFMEGTAIPGRANFFERGVSDYQGAAVSGGSSHMGMD</sequence>